<feature type="signal peptide" evidence="1">
    <location>
        <begin position="1"/>
        <end position="24"/>
    </location>
</feature>
<sequence>MGKIILGFSLWSFTLHLFLIMLKADFPGNKQGGEGKYMKKVHPHIDPSVLVFFTPSDLKVGKIIPVFFPTTNAKKSPHFLPKQEADSIPFSLAKLPSLLEFFSFPRDSPQAKAMEETLQGCETDPIKGEIKLCATSLESMLDFLRVVLGHEARFRALATTVQYLRKPASSLLQNYTILDEPKEMVATKMVACHNMPYPYAVFYCHYHESESKVYRVLLGGEYGDRVDAVAVCHMDTSLWSHSHVSFLVLGIKPGSSAVCHFFPADNLVWLPVQEFRGEM</sequence>
<feature type="chain" id="PRO_5041908409" description="BURP domain-containing protein" evidence="1">
    <location>
        <begin position="25"/>
        <end position="279"/>
    </location>
</feature>
<reference evidence="3" key="1">
    <citation type="submission" date="2023-05" db="EMBL/GenBank/DDBJ databases">
        <title>Nepenthes gracilis genome sequencing.</title>
        <authorList>
            <person name="Fukushima K."/>
        </authorList>
    </citation>
    <scope>NUCLEOTIDE SEQUENCE</scope>
    <source>
        <strain evidence="3">SING2019-196</strain>
    </source>
</reference>
<evidence type="ECO:0000313" key="4">
    <source>
        <dbReference type="Proteomes" id="UP001279734"/>
    </source>
</evidence>
<accession>A0AAD3S246</accession>
<dbReference type="Proteomes" id="UP001279734">
    <property type="component" value="Unassembled WGS sequence"/>
</dbReference>
<dbReference type="PANTHER" id="PTHR31236:SF32">
    <property type="entry name" value="BURP DOMAIN PROTEIN USPL1-LIKE"/>
    <property type="match status" value="1"/>
</dbReference>
<dbReference type="SMART" id="SM01045">
    <property type="entry name" value="BURP"/>
    <property type="match status" value="1"/>
</dbReference>
<feature type="domain" description="BURP" evidence="2">
    <location>
        <begin position="52"/>
        <end position="272"/>
    </location>
</feature>
<evidence type="ECO:0000259" key="2">
    <source>
        <dbReference type="PROSITE" id="PS51277"/>
    </source>
</evidence>
<protein>
    <recommendedName>
        <fullName evidence="2">BURP domain-containing protein</fullName>
    </recommendedName>
</protein>
<evidence type="ECO:0000313" key="3">
    <source>
        <dbReference type="EMBL" id="GMH02751.1"/>
    </source>
</evidence>
<gene>
    <name evidence="3" type="ORF">Nepgr_004590</name>
</gene>
<evidence type="ECO:0000256" key="1">
    <source>
        <dbReference type="SAM" id="SignalP"/>
    </source>
</evidence>
<organism evidence="3 4">
    <name type="scientific">Nepenthes gracilis</name>
    <name type="common">Slender pitcher plant</name>
    <dbReference type="NCBI Taxonomy" id="150966"/>
    <lineage>
        <taxon>Eukaryota</taxon>
        <taxon>Viridiplantae</taxon>
        <taxon>Streptophyta</taxon>
        <taxon>Embryophyta</taxon>
        <taxon>Tracheophyta</taxon>
        <taxon>Spermatophyta</taxon>
        <taxon>Magnoliopsida</taxon>
        <taxon>eudicotyledons</taxon>
        <taxon>Gunneridae</taxon>
        <taxon>Pentapetalae</taxon>
        <taxon>Caryophyllales</taxon>
        <taxon>Nepenthaceae</taxon>
        <taxon>Nepenthes</taxon>
    </lineage>
</organism>
<dbReference type="InterPro" id="IPR044816">
    <property type="entry name" value="BURP"/>
</dbReference>
<dbReference type="PANTHER" id="PTHR31236">
    <property type="entry name" value="BURP DOMAIN PROTEIN USPL1-LIKE"/>
    <property type="match status" value="1"/>
</dbReference>
<comment type="caution">
    <text evidence="3">The sequence shown here is derived from an EMBL/GenBank/DDBJ whole genome shotgun (WGS) entry which is preliminary data.</text>
</comment>
<dbReference type="Pfam" id="PF03181">
    <property type="entry name" value="BURP"/>
    <property type="match status" value="1"/>
</dbReference>
<dbReference type="PROSITE" id="PS51277">
    <property type="entry name" value="BURP"/>
    <property type="match status" value="1"/>
</dbReference>
<proteinExistence type="predicted"/>
<name>A0AAD3S246_NEPGR</name>
<dbReference type="InterPro" id="IPR004873">
    <property type="entry name" value="BURP_dom"/>
</dbReference>
<dbReference type="EMBL" id="BSYO01000004">
    <property type="protein sequence ID" value="GMH02751.1"/>
    <property type="molecule type" value="Genomic_DNA"/>
</dbReference>
<keyword evidence="1" id="KW-0732">Signal</keyword>
<keyword evidence="4" id="KW-1185">Reference proteome</keyword>
<dbReference type="AlphaFoldDB" id="A0AAD3S246"/>